<dbReference type="Gene3D" id="3.30.420.10">
    <property type="entry name" value="Ribonuclease H-like superfamily/Ribonuclease H"/>
    <property type="match status" value="1"/>
</dbReference>
<name>A0A816EHH2_ADIRI</name>
<evidence type="ECO:0000256" key="1">
    <source>
        <dbReference type="SAM" id="MobiDB-lite"/>
    </source>
</evidence>
<sequence>MISDRIAKECDIEIIRLPKLQCSPNPIELSWNNLKQFVHDQNATCRQDDVKQLIEQFMVAMDDKLASSYFHHVYKVEEMHKTADEIMEEKVEPALQSDSEETDSGDKEENMEQ</sequence>
<evidence type="ECO:0008006" key="4">
    <source>
        <dbReference type="Google" id="ProtNLM"/>
    </source>
</evidence>
<organism evidence="2 3">
    <name type="scientific">Adineta ricciae</name>
    <name type="common">Rotifer</name>
    <dbReference type="NCBI Taxonomy" id="249248"/>
    <lineage>
        <taxon>Eukaryota</taxon>
        <taxon>Metazoa</taxon>
        <taxon>Spiralia</taxon>
        <taxon>Gnathifera</taxon>
        <taxon>Rotifera</taxon>
        <taxon>Eurotatoria</taxon>
        <taxon>Bdelloidea</taxon>
        <taxon>Adinetida</taxon>
        <taxon>Adinetidae</taxon>
        <taxon>Adineta</taxon>
    </lineage>
</organism>
<comment type="caution">
    <text evidence="2">The sequence shown here is derived from an EMBL/GenBank/DDBJ whole genome shotgun (WGS) entry which is preliminary data.</text>
</comment>
<feature type="region of interest" description="Disordered" evidence="1">
    <location>
        <begin position="87"/>
        <end position="113"/>
    </location>
</feature>
<feature type="compositionally biased region" description="Basic and acidic residues" evidence="1">
    <location>
        <begin position="104"/>
        <end position="113"/>
    </location>
</feature>
<dbReference type="EMBL" id="CAJNOR010009770">
    <property type="protein sequence ID" value="CAF1647986.1"/>
    <property type="molecule type" value="Genomic_DNA"/>
</dbReference>
<gene>
    <name evidence="2" type="ORF">XAT740_LOCUS54448</name>
</gene>
<keyword evidence="3" id="KW-1185">Reference proteome</keyword>
<evidence type="ECO:0000313" key="2">
    <source>
        <dbReference type="EMBL" id="CAF1647986.1"/>
    </source>
</evidence>
<accession>A0A816EHH2</accession>
<evidence type="ECO:0000313" key="3">
    <source>
        <dbReference type="Proteomes" id="UP000663828"/>
    </source>
</evidence>
<dbReference type="Proteomes" id="UP000663828">
    <property type="component" value="Unassembled WGS sequence"/>
</dbReference>
<dbReference type="GO" id="GO:0003676">
    <property type="term" value="F:nucleic acid binding"/>
    <property type="evidence" value="ECO:0007669"/>
    <property type="project" value="InterPro"/>
</dbReference>
<dbReference type="InterPro" id="IPR036397">
    <property type="entry name" value="RNaseH_sf"/>
</dbReference>
<reference evidence="2" key="1">
    <citation type="submission" date="2021-02" db="EMBL/GenBank/DDBJ databases">
        <authorList>
            <person name="Nowell W R."/>
        </authorList>
    </citation>
    <scope>NUCLEOTIDE SEQUENCE</scope>
</reference>
<dbReference type="AlphaFoldDB" id="A0A816EHH2"/>
<protein>
    <recommendedName>
        <fullName evidence="4">Tc1-like transposase DDE domain-containing protein</fullName>
    </recommendedName>
</protein>
<proteinExistence type="predicted"/>